<name>A0A0P7IER3_9RHOB</name>
<evidence type="ECO:0000313" key="2">
    <source>
        <dbReference type="Proteomes" id="UP000050471"/>
    </source>
</evidence>
<comment type="caution">
    <text evidence="1">The sequence shown here is derived from an EMBL/GenBank/DDBJ whole genome shotgun (WGS) entry which is preliminary data.</text>
</comment>
<proteinExistence type="predicted"/>
<dbReference type="AlphaFoldDB" id="A0A0P7IER3"/>
<reference evidence="1 2" key="1">
    <citation type="submission" date="2015-09" db="EMBL/GenBank/DDBJ databases">
        <title>Draft genome sequence of Aliiroseovarius crassostreae CV919-312TSm, the causative agent of Roseovarius Oyster Disease (formerly Juvenile Oyster Disease).</title>
        <authorList>
            <person name="Kessner L."/>
            <person name="Spinard E."/>
            <person name="Nelson D."/>
        </authorList>
    </citation>
    <scope>NUCLEOTIDE SEQUENCE [LARGE SCALE GENOMIC DNA]</scope>
    <source>
        <strain evidence="1 2">CV919-312</strain>
    </source>
</reference>
<keyword evidence="2" id="KW-1185">Reference proteome</keyword>
<evidence type="ECO:0000313" key="1">
    <source>
        <dbReference type="EMBL" id="KPN62464.1"/>
    </source>
</evidence>
<sequence length="70" mass="7622">MLRALSSAPDFKYAMIDGSVVKAHRSGQGAKGDAQPGHRALTRRLPKHLPEIDEVTQTVSQRQYFGGDTA</sequence>
<dbReference type="EMBL" id="LKBA01000019">
    <property type="protein sequence ID" value="KPN62464.1"/>
    <property type="molecule type" value="Genomic_DNA"/>
</dbReference>
<dbReference type="Proteomes" id="UP000050471">
    <property type="component" value="Unassembled WGS sequence"/>
</dbReference>
<gene>
    <name evidence="1" type="ORF">AKJ29_09580</name>
</gene>
<organism evidence="1 2">
    <name type="scientific">Aliiroseovarius crassostreae</name>
    <dbReference type="NCBI Taxonomy" id="154981"/>
    <lineage>
        <taxon>Bacteria</taxon>
        <taxon>Pseudomonadati</taxon>
        <taxon>Pseudomonadota</taxon>
        <taxon>Alphaproteobacteria</taxon>
        <taxon>Rhodobacterales</taxon>
        <taxon>Paracoccaceae</taxon>
        <taxon>Aliiroseovarius</taxon>
    </lineage>
</organism>
<evidence type="ECO:0008006" key="3">
    <source>
        <dbReference type="Google" id="ProtNLM"/>
    </source>
</evidence>
<protein>
    <recommendedName>
        <fullName evidence="3">Transposase</fullName>
    </recommendedName>
</protein>
<accession>A0A0P7IER3</accession>